<feature type="transmembrane region" description="Helical" evidence="1">
    <location>
        <begin position="50"/>
        <end position="70"/>
    </location>
</feature>
<evidence type="ECO:0008006" key="4">
    <source>
        <dbReference type="Google" id="ProtNLM"/>
    </source>
</evidence>
<proteinExistence type="predicted"/>
<keyword evidence="1" id="KW-1133">Transmembrane helix</keyword>
<sequence length="135" mass="15155">MIVSRMKAPHSHNKADYVGIFGSVLCIIHCLLMPAVTLGSSFGHLHRHEAGLLSLDLVFIIINGIAVYYATREHKLFALRLLLWGALVLFSVSILFENQSPVFTWLGYIGSGLLITGHLINLYICQIAPRFRFKF</sequence>
<evidence type="ECO:0000313" key="3">
    <source>
        <dbReference type="Proteomes" id="UP000680038"/>
    </source>
</evidence>
<keyword evidence="3" id="KW-1185">Reference proteome</keyword>
<feature type="transmembrane region" description="Helical" evidence="1">
    <location>
        <begin position="102"/>
        <end position="124"/>
    </location>
</feature>
<dbReference type="Pfam" id="PF03203">
    <property type="entry name" value="MerC"/>
    <property type="match status" value="1"/>
</dbReference>
<keyword evidence="1" id="KW-0472">Membrane</keyword>
<feature type="transmembrane region" description="Helical" evidence="1">
    <location>
        <begin position="20"/>
        <end position="38"/>
    </location>
</feature>
<accession>A0A916JF05</accession>
<dbReference type="GO" id="GO:0015097">
    <property type="term" value="F:mercury ion transmembrane transporter activity"/>
    <property type="evidence" value="ECO:0007669"/>
    <property type="project" value="InterPro"/>
</dbReference>
<reference evidence="2" key="1">
    <citation type="submission" date="2021-04" db="EMBL/GenBank/DDBJ databases">
        <authorList>
            <person name="Rodrigo-Torres L."/>
            <person name="Arahal R. D."/>
            <person name="Lucena T."/>
        </authorList>
    </citation>
    <scope>NUCLEOTIDE SEQUENCE</scope>
    <source>
        <strain evidence="2">CECT 9275</strain>
    </source>
</reference>
<dbReference type="EMBL" id="CAJRAF010000002">
    <property type="protein sequence ID" value="CAG5006972.1"/>
    <property type="molecule type" value="Genomic_DNA"/>
</dbReference>
<dbReference type="AlphaFoldDB" id="A0A916JF05"/>
<evidence type="ECO:0000313" key="2">
    <source>
        <dbReference type="EMBL" id="CAG5006972.1"/>
    </source>
</evidence>
<name>A0A916JF05_9BACT</name>
<gene>
    <name evidence="2" type="ORF">DYBT9275_03937</name>
</gene>
<feature type="transmembrane region" description="Helical" evidence="1">
    <location>
        <begin position="77"/>
        <end position="96"/>
    </location>
</feature>
<organism evidence="2 3">
    <name type="scientific">Dyadobacter helix</name>
    <dbReference type="NCBI Taxonomy" id="2822344"/>
    <lineage>
        <taxon>Bacteria</taxon>
        <taxon>Pseudomonadati</taxon>
        <taxon>Bacteroidota</taxon>
        <taxon>Cytophagia</taxon>
        <taxon>Cytophagales</taxon>
        <taxon>Spirosomataceae</taxon>
        <taxon>Dyadobacter</taxon>
    </lineage>
</organism>
<dbReference type="Proteomes" id="UP000680038">
    <property type="component" value="Unassembled WGS sequence"/>
</dbReference>
<dbReference type="InterPro" id="IPR004891">
    <property type="entry name" value="Mercury-R_MerC"/>
</dbReference>
<dbReference type="GO" id="GO:0016020">
    <property type="term" value="C:membrane"/>
    <property type="evidence" value="ECO:0007669"/>
    <property type="project" value="InterPro"/>
</dbReference>
<comment type="caution">
    <text evidence="2">The sequence shown here is derived from an EMBL/GenBank/DDBJ whole genome shotgun (WGS) entry which is preliminary data.</text>
</comment>
<keyword evidence="1" id="KW-0812">Transmembrane</keyword>
<protein>
    <recommendedName>
        <fullName evidence="4">MerC domain-containing protein</fullName>
    </recommendedName>
</protein>
<evidence type="ECO:0000256" key="1">
    <source>
        <dbReference type="SAM" id="Phobius"/>
    </source>
</evidence>